<evidence type="ECO:0000313" key="3">
    <source>
        <dbReference type="EMBL" id="KSW10955.1"/>
    </source>
</evidence>
<name>A0A0V8RSD6_9ACTO</name>
<organism evidence="3 4">
    <name type="scientific">Schaalia odontolytica</name>
    <dbReference type="NCBI Taxonomy" id="1660"/>
    <lineage>
        <taxon>Bacteria</taxon>
        <taxon>Bacillati</taxon>
        <taxon>Actinomycetota</taxon>
        <taxon>Actinomycetes</taxon>
        <taxon>Actinomycetales</taxon>
        <taxon>Actinomycetaceae</taxon>
        <taxon>Schaalia</taxon>
    </lineage>
</organism>
<protein>
    <recommendedName>
        <fullName evidence="2">Protein-glutamine gamma-glutamyltransferase-like C-terminal domain-containing protein</fullName>
    </recommendedName>
</protein>
<keyword evidence="1" id="KW-0812">Transmembrane</keyword>
<evidence type="ECO:0000256" key="1">
    <source>
        <dbReference type="SAM" id="Phobius"/>
    </source>
</evidence>
<feature type="domain" description="Protein-glutamine gamma-glutamyltransferase-like C-terminal" evidence="2">
    <location>
        <begin position="127"/>
        <end position="194"/>
    </location>
</feature>
<sequence>MIGLFSCDAPLTPDEGEAHEWIVEELSHSEYANVPNPIARWIASLIDSFWDALSWKGQGTPPVSLIFMIVGIIAVAAIIIALILNPIRLAKRVSPTVFEEEASETEAQASFDEAVAAQDWDLAYVWAYRLMVLGLDAQDVVTSTPGLTAREAAHAATRVAPMFGPQLDQFAQAFDQVRYGRSGVSSDQVDALRRFTPDLLRACRDAEVAS</sequence>
<dbReference type="RefSeq" id="WP_060566589.1">
    <property type="nucleotide sequence ID" value="NZ_CP040006.1"/>
</dbReference>
<dbReference type="AlphaFoldDB" id="A0A0V8RSD6"/>
<dbReference type="InterPro" id="IPR025403">
    <property type="entry name" value="TgpA-like_C"/>
</dbReference>
<evidence type="ECO:0000259" key="2">
    <source>
        <dbReference type="Pfam" id="PF13559"/>
    </source>
</evidence>
<gene>
    <name evidence="3" type="ORF">APY09_05630</name>
</gene>
<keyword evidence="1" id="KW-1133">Transmembrane helix</keyword>
<evidence type="ECO:0000313" key="4">
    <source>
        <dbReference type="Proteomes" id="UP000054686"/>
    </source>
</evidence>
<comment type="caution">
    <text evidence="3">The sequence shown here is derived from an EMBL/GenBank/DDBJ whole genome shotgun (WGS) entry which is preliminary data.</text>
</comment>
<dbReference type="Pfam" id="PF13559">
    <property type="entry name" value="DUF4129"/>
    <property type="match status" value="1"/>
</dbReference>
<dbReference type="EMBL" id="LLVT01000002">
    <property type="protein sequence ID" value="KSW10955.1"/>
    <property type="molecule type" value="Genomic_DNA"/>
</dbReference>
<dbReference type="OrthoDB" id="3389322at2"/>
<accession>A0A0V8RSD6</accession>
<reference evidence="3 4" key="1">
    <citation type="submission" date="2015-10" db="EMBL/GenBank/DDBJ databases">
        <title>Draft Genome of Actinomyces odontolyticus subsp. actinosynbacter strain XH001.</title>
        <authorList>
            <person name="Mclean J.S."/>
            <person name="He X."/>
        </authorList>
    </citation>
    <scope>NUCLEOTIDE SEQUENCE [LARGE SCALE GENOMIC DNA]</scope>
    <source>
        <strain evidence="3 4">XH001</strain>
    </source>
</reference>
<keyword evidence="1" id="KW-0472">Membrane</keyword>
<proteinExistence type="predicted"/>
<feature type="transmembrane region" description="Helical" evidence="1">
    <location>
        <begin position="63"/>
        <end position="84"/>
    </location>
</feature>
<dbReference type="Proteomes" id="UP000054686">
    <property type="component" value="Unassembled WGS sequence"/>
</dbReference>